<protein>
    <submittedName>
        <fullName evidence="1">Uncharacterized protein</fullName>
    </submittedName>
</protein>
<evidence type="ECO:0000313" key="2">
    <source>
        <dbReference type="Proteomes" id="UP000475582"/>
    </source>
</evidence>
<name>A0A6L6PTL6_9BURK</name>
<dbReference type="Proteomes" id="UP000475582">
    <property type="component" value="Unassembled WGS sequence"/>
</dbReference>
<gene>
    <name evidence="1" type="ORF">GM676_31240</name>
</gene>
<dbReference type="AlphaFoldDB" id="A0A6L6PTL6"/>
<sequence>MTQSDNAFTSLPQTWRAWITENLDRGCSPLDMANSMARSGQHSMAVARAAIDEALRQRAGAAGAAGP</sequence>
<accession>A0A6L6PTL6</accession>
<dbReference type="EMBL" id="WNKY01000107">
    <property type="protein sequence ID" value="MTV42027.1"/>
    <property type="molecule type" value="Genomic_DNA"/>
</dbReference>
<organism evidence="1 2">
    <name type="scientific">Duganella radicis</name>
    <dbReference type="NCBI Taxonomy" id="551988"/>
    <lineage>
        <taxon>Bacteria</taxon>
        <taxon>Pseudomonadati</taxon>
        <taxon>Pseudomonadota</taxon>
        <taxon>Betaproteobacteria</taxon>
        <taxon>Burkholderiales</taxon>
        <taxon>Oxalobacteraceae</taxon>
        <taxon>Telluria group</taxon>
        <taxon>Duganella</taxon>
    </lineage>
</organism>
<feature type="non-terminal residue" evidence="1">
    <location>
        <position position="67"/>
    </location>
</feature>
<keyword evidence="2" id="KW-1185">Reference proteome</keyword>
<comment type="caution">
    <text evidence="1">The sequence shown here is derived from an EMBL/GenBank/DDBJ whole genome shotgun (WGS) entry which is preliminary data.</text>
</comment>
<proteinExistence type="predicted"/>
<reference evidence="1 2" key="1">
    <citation type="submission" date="2019-11" db="EMBL/GenBank/DDBJ databases">
        <title>Type strains purchased from KCTC, JCM and DSMZ.</title>
        <authorList>
            <person name="Lu H."/>
        </authorList>
    </citation>
    <scope>NUCLEOTIDE SEQUENCE [LARGE SCALE GENOMIC DNA]</scope>
    <source>
        <strain evidence="1 2">KCTC 22382</strain>
    </source>
</reference>
<evidence type="ECO:0000313" key="1">
    <source>
        <dbReference type="EMBL" id="MTV42027.1"/>
    </source>
</evidence>